<proteinExistence type="predicted"/>
<evidence type="ECO:0000313" key="1">
    <source>
        <dbReference type="EMBL" id="CAK7928942.1"/>
    </source>
</evidence>
<dbReference type="Proteomes" id="UP001162060">
    <property type="component" value="Unassembled WGS sequence"/>
</dbReference>
<dbReference type="AlphaFoldDB" id="A0AAV1U5Z7"/>
<dbReference type="EMBL" id="CAKLBY020000144">
    <property type="protein sequence ID" value="CAK7928942.1"/>
    <property type="molecule type" value="Genomic_DNA"/>
</dbReference>
<comment type="caution">
    <text evidence="1">The sequence shown here is derived from an EMBL/GenBank/DDBJ whole genome shotgun (WGS) entry which is preliminary data.</text>
</comment>
<sequence>MVTPARPDLPAETVMIKIKKFTIESRSKWLRWTNQLCNLAQKKQWTHDQKAHN</sequence>
<organism evidence="1 2">
    <name type="scientific">Peronospora matthiolae</name>
    <dbReference type="NCBI Taxonomy" id="2874970"/>
    <lineage>
        <taxon>Eukaryota</taxon>
        <taxon>Sar</taxon>
        <taxon>Stramenopiles</taxon>
        <taxon>Oomycota</taxon>
        <taxon>Peronosporomycetes</taxon>
        <taxon>Peronosporales</taxon>
        <taxon>Peronosporaceae</taxon>
        <taxon>Peronospora</taxon>
    </lineage>
</organism>
<gene>
    <name evidence="1" type="ORF">PM001_LOCUS14092</name>
</gene>
<name>A0AAV1U5Z7_9STRA</name>
<evidence type="ECO:0000313" key="2">
    <source>
        <dbReference type="Proteomes" id="UP001162060"/>
    </source>
</evidence>
<reference evidence="1" key="1">
    <citation type="submission" date="2024-01" db="EMBL/GenBank/DDBJ databases">
        <authorList>
            <person name="Webb A."/>
        </authorList>
    </citation>
    <scope>NUCLEOTIDE SEQUENCE</scope>
    <source>
        <strain evidence="1">Pm1</strain>
    </source>
</reference>
<protein>
    <submittedName>
        <fullName evidence="1">Uncharacterized protein</fullName>
    </submittedName>
</protein>
<accession>A0AAV1U5Z7</accession>